<sequence length="171" mass="18650">MLKNVLHCWIVTAVLTCIGALFFYREAFGCTATIATWVNNAAFRAFGADSIQEYWENKDCFILHRHTKGKGVPVVIIGDGFNRSDNKKGGFFEKTCHALADSFLINPVIKDFKNYFDIYVVVAESKESGTTPGTKTAFGSGSSKGADFKAALSFIKAAVPALNAALKSMKM</sequence>
<dbReference type="Gene3D" id="3.40.390.10">
    <property type="entry name" value="Collagenase (Catalytic Domain)"/>
    <property type="match status" value="1"/>
</dbReference>
<accession>A0A1A9I3R5</accession>
<keyword evidence="1" id="KW-0812">Transmembrane</keyword>
<dbReference type="OrthoDB" id="127762at2"/>
<dbReference type="InterPro" id="IPR024079">
    <property type="entry name" value="MetalloPept_cat_dom_sf"/>
</dbReference>
<reference evidence="2 3" key="1">
    <citation type="submission" date="2016-05" db="EMBL/GenBank/DDBJ databases">
        <title>Niabella ginsenosidivorans BS26 whole genome sequencing.</title>
        <authorList>
            <person name="Im W.T."/>
            <person name="Siddiqi M.Z."/>
        </authorList>
    </citation>
    <scope>NUCLEOTIDE SEQUENCE [LARGE SCALE GENOMIC DNA]</scope>
    <source>
        <strain evidence="2 3">BS26</strain>
    </source>
</reference>
<dbReference type="GO" id="GO:0008237">
    <property type="term" value="F:metallopeptidase activity"/>
    <property type="evidence" value="ECO:0007669"/>
    <property type="project" value="InterPro"/>
</dbReference>
<organism evidence="2 3">
    <name type="scientific">Niabella ginsenosidivorans</name>
    <dbReference type="NCBI Taxonomy" id="1176587"/>
    <lineage>
        <taxon>Bacteria</taxon>
        <taxon>Pseudomonadati</taxon>
        <taxon>Bacteroidota</taxon>
        <taxon>Chitinophagia</taxon>
        <taxon>Chitinophagales</taxon>
        <taxon>Chitinophagaceae</taxon>
        <taxon>Niabella</taxon>
    </lineage>
</organism>
<evidence type="ECO:0000313" key="3">
    <source>
        <dbReference type="Proteomes" id="UP000077667"/>
    </source>
</evidence>
<gene>
    <name evidence="2" type="ORF">A8C56_09670</name>
</gene>
<dbReference type="EMBL" id="CP015772">
    <property type="protein sequence ID" value="ANH81214.1"/>
    <property type="molecule type" value="Genomic_DNA"/>
</dbReference>
<dbReference type="KEGG" id="nia:A8C56_09670"/>
<dbReference type="AlphaFoldDB" id="A0A1A9I3R5"/>
<feature type="transmembrane region" description="Helical" evidence="1">
    <location>
        <begin position="6"/>
        <end position="24"/>
    </location>
</feature>
<keyword evidence="1" id="KW-0472">Membrane</keyword>
<protein>
    <submittedName>
        <fullName evidence="2">Uncharacterized protein</fullName>
    </submittedName>
</protein>
<dbReference type="RefSeq" id="WP_067755082.1">
    <property type="nucleotide sequence ID" value="NZ_CP015772.1"/>
</dbReference>
<evidence type="ECO:0000313" key="2">
    <source>
        <dbReference type="EMBL" id="ANH81214.1"/>
    </source>
</evidence>
<name>A0A1A9I3R5_9BACT</name>
<keyword evidence="3" id="KW-1185">Reference proteome</keyword>
<dbReference type="Proteomes" id="UP000077667">
    <property type="component" value="Chromosome"/>
</dbReference>
<proteinExistence type="predicted"/>
<evidence type="ECO:0000256" key="1">
    <source>
        <dbReference type="SAM" id="Phobius"/>
    </source>
</evidence>
<keyword evidence="1" id="KW-1133">Transmembrane helix</keyword>